<evidence type="ECO:0000256" key="1">
    <source>
        <dbReference type="SAM" id="MobiDB-lite"/>
    </source>
</evidence>
<keyword evidence="3" id="KW-1185">Reference proteome</keyword>
<name>A0A3S5BT35_9PLAT</name>
<dbReference type="Proteomes" id="UP000784294">
    <property type="component" value="Unassembled WGS sequence"/>
</dbReference>
<evidence type="ECO:0000313" key="2">
    <source>
        <dbReference type="EMBL" id="VEL38536.1"/>
    </source>
</evidence>
<protein>
    <submittedName>
        <fullName evidence="2">Uncharacterized protein</fullName>
    </submittedName>
</protein>
<evidence type="ECO:0000313" key="3">
    <source>
        <dbReference type="Proteomes" id="UP000784294"/>
    </source>
</evidence>
<comment type="caution">
    <text evidence="2">The sequence shown here is derived from an EMBL/GenBank/DDBJ whole genome shotgun (WGS) entry which is preliminary data.</text>
</comment>
<organism evidence="2 3">
    <name type="scientific">Protopolystoma xenopodis</name>
    <dbReference type="NCBI Taxonomy" id="117903"/>
    <lineage>
        <taxon>Eukaryota</taxon>
        <taxon>Metazoa</taxon>
        <taxon>Spiralia</taxon>
        <taxon>Lophotrochozoa</taxon>
        <taxon>Platyhelminthes</taxon>
        <taxon>Monogenea</taxon>
        <taxon>Polyopisthocotylea</taxon>
        <taxon>Polystomatidea</taxon>
        <taxon>Polystomatidae</taxon>
        <taxon>Protopolystoma</taxon>
    </lineage>
</organism>
<dbReference type="AlphaFoldDB" id="A0A3S5BT35"/>
<reference evidence="2" key="1">
    <citation type="submission" date="2018-11" db="EMBL/GenBank/DDBJ databases">
        <authorList>
            <consortium name="Pathogen Informatics"/>
        </authorList>
    </citation>
    <scope>NUCLEOTIDE SEQUENCE</scope>
</reference>
<sequence>MQLCGWPRGNVELPTADSWTRGFRSAFSITGQAKSLAGGQQSFPASGGVADATSLHVLAPLGRHRPRRGELYNLSEEELCFEECLDNVRPWIWYILRRLADIVVGLISESCHSQHQARTRQRDKAEDYDNYYSKDASN</sequence>
<accession>A0A3S5BT35</accession>
<proteinExistence type="predicted"/>
<feature type="region of interest" description="Disordered" evidence="1">
    <location>
        <begin position="115"/>
        <end position="138"/>
    </location>
</feature>
<gene>
    <name evidence="2" type="ORF">PXEA_LOCUS31976</name>
</gene>
<dbReference type="EMBL" id="CAAALY010258206">
    <property type="protein sequence ID" value="VEL38536.1"/>
    <property type="molecule type" value="Genomic_DNA"/>
</dbReference>